<evidence type="ECO:0000313" key="6">
    <source>
        <dbReference type="Proteomes" id="UP000487117"/>
    </source>
</evidence>
<feature type="chain" id="PRO_5030886961" evidence="2">
    <location>
        <begin position="30"/>
        <end position="188"/>
    </location>
</feature>
<dbReference type="InterPro" id="IPR058624">
    <property type="entry name" value="MdtA-like_HH"/>
</dbReference>
<dbReference type="SUPFAM" id="SSF111369">
    <property type="entry name" value="HlyD-like secretion proteins"/>
    <property type="match status" value="1"/>
</dbReference>
<feature type="domain" description="Multidrug resistance protein MdtA-like alpha-helical hairpin" evidence="3">
    <location>
        <begin position="102"/>
        <end position="160"/>
    </location>
</feature>
<dbReference type="PROSITE" id="PS51257">
    <property type="entry name" value="PROKAR_LIPOPROTEIN"/>
    <property type="match status" value="1"/>
</dbReference>
<dbReference type="GO" id="GO:0015562">
    <property type="term" value="F:efflux transmembrane transporter activity"/>
    <property type="evidence" value="ECO:0007669"/>
    <property type="project" value="TreeGrafter"/>
</dbReference>
<dbReference type="AlphaFoldDB" id="A0A7V8FFS4"/>
<accession>A0A7V8FFS4</accession>
<feature type="domain" description="Multidrug resistance protein MdtA-like barrel-sandwich hybrid" evidence="4">
    <location>
        <begin position="65"/>
        <end position="186"/>
    </location>
</feature>
<dbReference type="Pfam" id="PF25876">
    <property type="entry name" value="HH_MFP_RND"/>
    <property type="match status" value="1"/>
</dbReference>
<dbReference type="NCBIfam" id="TIGR01730">
    <property type="entry name" value="RND_mfp"/>
    <property type="match status" value="1"/>
</dbReference>
<protein>
    <submittedName>
        <fullName evidence="5">Multidrug resistance protein MdtA</fullName>
    </submittedName>
</protein>
<dbReference type="EMBL" id="WNDS01000003">
    <property type="protein sequence ID" value="KAF1014722.1"/>
    <property type="molecule type" value="Genomic_DNA"/>
</dbReference>
<organism evidence="5 6">
    <name type="scientific">Stenotrophomonas maltophilia</name>
    <name type="common">Pseudomonas maltophilia</name>
    <name type="synonym">Xanthomonas maltophilia</name>
    <dbReference type="NCBI Taxonomy" id="40324"/>
    <lineage>
        <taxon>Bacteria</taxon>
        <taxon>Pseudomonadati</taxon>
        <taxon>Pseudomonadota</taxon>
        <taxon>Gammaproteobacteria</taxon>
        <taxon>Lysobacterales</taxon>
        <taxon>Lysobacteraceae</taxon>
        <taxon>Stenotrophomonas</taxon>
        <taxon>Stenotrophomonas maltophilia group</taxon>
    </lineage>
</organism>
<sequence>MKSVRGWGGVVLGAAVAAAVAGCSGPAAAPQAAVPVLVVHPATVDGQAAAAFPGEVRARQESPIAFRVGGNLVKRPVDAGQRVHKGQVLAELDVADFSLQARAAQAQLAAAEAGFVRARDDQKRYETLAAQQLVSRSSLDQQTAALKAAQGQVNAARANWDVLKNQAGYAELRAPADGVIASREAEAG</sequence>
<dbReference type="Gene3D" id="1.10.287.470">
    <property type="entry name" value="Helix hairpin bin"/>
    <property type="match status" value="1"/>
</dbReference>
<proteinExistence type="inferred from homology"/>
<evidence type="ECO:0000313" key="5">
    <source>
        <dbReference type="EMBL" id="KAF1014722.1"/>
    </source>
</evidence>
<dbReference type="Pfam" id="PF25917">
    <property type="entry name" value="BSH_RND"/>
    <property type="match status" value="1"/>
</dbReference>
<keyword evidence="2" id="KW-0732">Signal</keyword>
<feature type="signal peptide" evidence="2">
    <location>
        <begin position="1"/>
        <end position="29"/>
    </location>
</feature>
<reference evidence="6" key="1">
    <citation type="journal article" date="2020" name="MBio">
        <title>Horizontal gene transfer to a defensive symbiont with a reduced genome amongst a multipartite beetle microbiome.</title>
        <authorList>
            <person name="Waterworth S.C."/>
            <person name="Florez L.V."/>
            <person name="Rees E.R."/>
            <person name="Hertweck C."/>
            <person name="Kaltenpoth M."/>
            <person name="Kwan J.C."/>
        </authorList>
    </citation>
    <scope>NUCLEOTIDE SEQUENCE [LARGE SCALE GENOMIC DNA]</scope>
</reference>
<dbReference type="InterPro" id="IPR006143">
    <property type="entry name" value="RND_pump_MFP"/>
</dbReference>
<dbReference type="GO" id="GO:1990281">
    <property type="term" value="C:efflux pump complex"/>
    <property type="evidence" value="ECO:0007669"/>
    <property type="project" value="TreeGrafter"/>
</dbReference>
<name>A0A7V8FFS4_STEMA</name>
<evidence type="ECO:0000259" key="4">
    <source>
        <dbReference type="Pfam" id="PF25917"/>
    </source>
</evidence>
<dbReference type="InterPro" id="IPR058625">
    <property type="entry name" value="MdtA-like_BSH"/>
</dbReference>
<dbReference type="PANTHER" id="PTHR30469:SF15">
    <property type="entry name" value="HLYD FAMILY OF SECRETION PROTEINS"/>
    <property type="match status" value="1"/>
</dbReference>
<evidence type="ECO:0000259" key="3">
    <source>
        <dbReference type="Pfam" id="PF25876"/>
    </source>
</evidence>
<evidence type="ECO:0000256" key="2">
    <source>
        <dbReference type="SAM" id="SignalP"/>
    </source>
</evidence>
<dbReference type="Proteomes" id="UP000487117">
    <property type="component" value="Unassembled WGS sequence"/>
</dbReference>
<gene>
    <name evidence="5" type="primary">mdtA_5</name>
    <name evidence="5" type="ORF">GAK31_02209</name>
</gene>
<comment type="caution">
    <text evidence="5">The sequence shown here is derived from an EMBL/GenBank/DDBJ whole genome shotgun (WGS) entry which is preliminary data.</text>
</comment>
<dbReference type="PANTHER" id="PTHR30469">
    <property type="entry name" value="MULTIDRUG RESISTANCE PROTEIN MDTA"/>
    <property type="match status" value="1"/>
</dbReference>
<dbReference type="Gene3D" id="2.40.50.100">
    <property type="match status" value="1"/>
</dbReference>
<evidence type="ECO:0000256" key="1">
    <source>
        <dbReference type="ARBA" id="ARBA00009477"/>
    </source>
</evidence>
<comment type="similarity">
    <text evidence="1">Belongs to the membrane fusion protein (MFP) (TC 8.A.1) family.</text>
</comment>